<comment type="similarity">
    <text evidence="1">Belongs to the type-I restriction system S methylase family.</text>
</comment>
<dbReference type="InterPro" id="IPR000055">
    <property type="entry name" value="Restrct_endonuc_typeI_TRD"/>
</dbReference>
<reference evidence="5 6" key="1">
    <citation type="submission" date="2018-08" db="EMBL/GenBank/DDBJ databases">
        <title>A genome reference for cultivated species of the human gut microbiota.</title>
        <authorList>
            <person name="Zou Y."/>
            <person name="Xue W."/>
            <person name="Luo G."/>
        </authorList>
    </citation>
    <scope>NUCLEOTIDE SEQUENCE [LARGE SCALE GENOMIC DNA]</scope>
    <source>
        <strain evidence="5 6">AF38-2</strain>
    </source>
</reference>
<dbReference type="Gene3D" id="3.90.220.20">
    <property type="entry name" value="DNA methylase specificity domains"/>
    <property type="match status" value="2"/>
</dbReference>
<evidence type="ECO:0000313" key="5">
    <source>
        <dbReference type="EMBL" id="RHL34027.1"/>
    </source>
</evidence>
<dbReference type="GO" id="GO:0003677">
    <property type="term" value="F:DNA binding"/>
    <property type="evidence" value="ECO:0007669"/>
    <property type="project" value="UniProtKB-KW"/>
</dbReference>
<dbReference type="Proteomes" id="UP000284495">
    <property type="component" value="Unassembled WGS sequence"/>
</dbReference>
<dbReference type="EMBL" id="QROO01000031">
    <property type="protein sequence ID" value="RHL34027.1"/>
    <property type="molecule type" value="Genomic_DNA"/>
</dbReference>
<keyword evidence="3" id="KW-0238">DNA-binding</keyword>
<dbReference type="SUPFAM" id="SSF116734">
    <property type="entry name" value="DNA methylase specificity domain"/>
    <property type="match status" value="2"/>
</dbReference>
<dbReference type="PANTHER" id="PTHR30408">
    <property type="entry name" value="TYPE-1 RESTRICTION ENZYME ECOKI SPECIFICITY PROTEIN"/>
    <property type="match status" value="1"/>
</dbReference>
<evidence type="ECO:0000256" key="3">
    <source>
        <dbReference type="ARBA" id="ARBA00023125"/>
    </source>
</evidence>
<feature type="domain" description="Type I restriction modification DNA specificity" evidence="4">
    <location>
        <begin position="231"/>
        <end position="378"/>
    </location>
</feature>
<dbReference type="AlphaFoldDB" id="A0A415KCM8"/>
<dbReference type="Pfam" id="PF01420">
    <property type="entry name" value="Methylase_S"/>
    <property type="match status" value="2"/>
</dbReference>
<protein>
    <submittedName>
        <fullName evidence="5">Restriction endonuclease subunit S</fullName>
    </submittedName>
</protein>
<dbReference type="CDD" id="cd17291">
    <property type="entry name" value="RMtype1_S_MgeORF438P-TRD-CR_like"/>
    <property type="match status" value="1"/>
</dbReference>
<accession>A0A415KCM8</accession>
<sequence length="395" mass="45252">MANNNNTKNLNVPNLRFPEFKGEWKKYKVSDILEFFPTNSLSWDQLEYGTDNIYNLHYGLIHKGLPTQIELVKCSLPNIKKELIPKNYTLCKDGDVAFADASEDTNDVGKVVEFLSCENKNIICGLHTIHGRDKKNLTINGFKGYAFSSEIFRCQIRRLSQGTKIYSISPKNFKDISIGVPSKEEQSKIAALLWLLDHRIATQNKIIEKYESLIKGIRYYILEESTHYNYLGNLCNIIKGQQVNLDNLLKHGKYYVMNGGTQPSGYYNSYNTDAGTISISEGGNSCGYVQYNKENFWSGGHCYTLQNIKSELTEKYLYHYLKSNEKMIMALRVGSGLPNIQKKDLMSLRIPIPTKENQKKISCLLDSIEDKISVETNVLKYAIKQKSYLLRQMFI</sequence>
<proteinExistence type="inferred from homology"/>
<evidence type="ECO:0000256" key="2">
    <source>
        <dbReference type="ARBA" id="ARBA00022747"/>
    </source>
</evidence>
<dbReference type="GO" id="GO:0004519">
    <property type="term" value="F:endonuclease activity"/>
    <property type="evidence" value="ECO:0007669"/>
    <property type="project" value="UniProtKB-KW"/>
</dbReference>
<dbReference type="InterPro" id="IPR052021">
    <property type="entry name" value="Type-I_RS_S_subunit"/>
</dbReference>
<comment type="caution">
    <text evidence="5">The sequence shown here is derived from an EMBL/GenBank/DDBJ whole genome shotgun (WGS) entry which is preliminary data.</text>
</comment>
<name>A0A415KCM8_9BACE</name>
<feature type="domain" description="Type I restriction modification DNA specificity" evidence="4">
    <location>
        <begin position="23"/>
        <end position="209"/>
    </location>
</feature>
<keyword evidence="5" id="KW-0378">Hydrolase</keyword>
<keyword evidence="5" id="KW-0255">Endonuclease</keyword>
<dbReference type="Gene3D" id="1.10.287.1120">
    <property type="entry name" value="Bipartite methylase S protein"/>
    <property type="match status" value="1"/>
</dbReference>
<keyword evidence="5" id="KW-0540">Nuclease</keyword>
<evidence type="ECO:0000259" key="4">
    <source>
        <dbReference type="Pfam" id="PF01420"/>
    </source>
</evidence>
<dbReference type="GO" id="GO:0009307">
    <property type="term" value="P:DNA restriction-modification system"/>
    <property type="evidence" value="ECO:0007669"/>
    <property type="project" value="UniProtKB-KW"/>
</dbReference>
<organism evidence="5 6">
    <name type="scientific">Bacteroides xylanisolvens</name>
    <dbReference type="NCBI Taxonomy" id="371601"/>
    <lineage>
        <taxon>Bacteria</taxon>
        <taxon>Pseudomonadati</taxon>
        <taxon>Bacteroidota</taxon>
        <taxon>Bacteroidia</taxon>
        <taxon>Bacteroidales</taxon>
        <taxon>Bacteroidaceae</taxon>
        <taxon>Bacteroides</taxon>
    </lineage>
</organism>
<gene>
    <name evidence="5" type="ORF">DW027_20285</name>
</gene>
<dbReference type="RefSeq" id="WP_118419639.1">
    <property type="nucleotide sequence ID" value="NZ_JAQEUI010000013.1"/>
</dbReference>
<dbReference type="InterPro" id="IPR044946">
    <property type="entry name" value="Restrct_endonuc_typeI_TRD_sf"/>
</dbReference>
<dbReference type="PANTHER" id="PTHR30408:SF13">
    <property type="entry name" value="TYPE I RESTRICTION ENZYME HINDI SPECIFICITY SUBUNIT"/>
    <property type="match status" value="1"/>
</dbReference>
<evidence type="ECO:0000256" key="1">
    <source>
        <dbReference type="ARBA" id="ARBA00010923"/>
    </source>
</evidence>
<evidence type="ECO:0000313" key="6">
    <source>
        <dbReference type="Proteomes" id="UP000284495"/>
    </source>
</evidence>
<keyword evidence="2" id="KW-0680">Restriction system</keyword>